<reference evidence="2 3" key="1">
    <citation type="submission" date="2020-08" db="EMBL/GenBank/DDBJ databases">
        <title>Sequencing the genomes of 1000 actinobacteria strains.</title>
        <authorList>
            <person name="Klenk H.-P."/>
        </authorList>
    </citation>
    <scope>NUCLEOTIDE SEQUENCE [LARGE SCALE GENOMIC DNA]</scope>
    <source>
        <strain evidence="2 3">DSM 45362</strain>
    </source>
</reference>
<keyword evidence="1" id="KW-0812">Transmembrane</keyword>
<dbReference type="RefSeq" id="WP_184842847.1">
    <property type="nucleotide sequence ID" value="NZ_JACHMN010000003.1"/>
</dbReference>
<accession>A0A841C111</accession>
<feature type="transmembrane region" description="Helical" evidence="1">
    <location>
        <begin position="462"/>
        <end position="479"/>
    </location>
</feature>
<keyword evidence="1" id="KW-1133">Transmembrane helix</keyword>
<keyword evidence="3" id="KW-1185">Reference proteome</keyword>
<protein>
    <submittedName>
        <fullName evidence="2">Uncharacterized protein</fullName>
    </submittedName>
</protein>
<sequence length="679" mass="75438">MGAVTRSLWLPIGPANFYSAMTDPVLLQRDDGVLTGDCVSMRHAERSDYIPFLRESVLRRLIEVLPASFGYERVGFCEFSGDQDDQSRPVSLTMTLQTATAVVGLADARPAHAELLDAGVQTVTMRVDEFGFYTFSAAHDGAPGLVAKALAEHIVTVFGGKFGVNRLQSIRDRHSSEGVAAVRRYNGLSVTAPAAEQTEVASTPPRGALSFHQLNVFIEGLCNQSLLPAVFFEHYRRAGEWLEAYKRKSSITTDLDDFIREVTVAADASTVAGQLTTLHRFMMISRGSLQWMRRSVESVRRSLLDQMMAVSHRQARLIQLDLSGIDYERTPEMTGEATESQMRGYVMLVATKLPLMFTVSDGARTAMTALAGRAADLGRRNSDQPHDLYIQLAEVEALVGSWADLLDRLRVNVKSLETAVEHDWQERLLYEQEQARSEQEAMAEIERSRHGQPGGRRVGDTAYNALMLVLTVIAVFVAIRTADQSGKDALPLSEQLVELWPVVLGAAGFLVLAWAWRVWRQRRPDRDSYSFELAFRLDERADEQLVRDYLKLDTIIKVPSATFPTVTLRRLGGWRVEGISTDTTLLKVHSVAVARVGLVRYARFEIVTEIMIRRISNESQFFVRQCRMFGDSPVPLATGKITSLVRELLVLTCTPLAETFDLGAMTGPLDLLHAPASAG</sequence>
<gene>
    <name evidence="2" type="ORF">F4553_006176</name>
</gene>
<evidence type="ECO:0000256" key="1">
    <source>
        <dbReference type="SAM" id="Phobius"/>
    </source>
</evidence>
<keyword evidence="1" id="KW-0472">Membrane</keyword>
<organism evidence="2 3">
    <name type="scientific">Allocatelliglobosispora scoriae</name>
    <dbReference type="NCBI Taxonomy" id="643052"/>
    <lineage>
        <taxon>Bacteria</taxon>
        <taxon>Bacillati</taxon>
        <taxon>Actinomycetota</taxon>
        <taxon>Actinomycetes</taxon>
        <taxon>Micromonosporales</taxon>
        <taxon>Micromonosporaceae</taxon>
        <taxon>Allocatelliglobosispora</taxon>
    </lineage>
</organism>
<proteinExistence type="predicted"/>
<name>A0A841C111_9ACTN</name>
<dbReference type="AlphaFoldDB" id="A0A841C111"/>
<dbReference type="EMBL" id="JACHMN010000003">
    <property type="protein sequence ID" value="MBB5872742.1"/>
    <property type="molecule type" value="Genomic_DNA"/>
</dbReference>
<evidence type="ECO:0000313" key="3">
    <source>
        <dbReference type="Proteomes" id="UP000587527"/>
    </source>
</evidence>
<evidence type="ECO:0000313" key="2">
    <source>
        <dbReference type="EMBL" id="MBB5872742.1"/>
    </source>
</evidence>
<dbReference type="Proteomes" id="UP000587527">
    <property type="component" value="Unassembled WGS sequence"/>
</dbReference>
<feature type="transmembrane region" description="Helical" evidence="1">
    <location>
        <begin position="499"/>
        <end position="519"/>
    </location>
</feature>
<comment type="caution">
    <text evidence="2">The sequence shown here is derived from an EMBL/GenBank/DDBJ whole genome shotgun (WGS) entry which is preliminary data.</text>
</comment>